<evidence type="ECO:0000256" key="2">
    <source>
        <dbReference type="ARBA" id="ARBA00022757"/>
    </source>
</evidence>
<reference evidence="8" key="1">
    <citation type="submission" date="2022-07" db="EMBL/GenBank/DDBJ databases">
        <authorList>
            <person name="Trinca V."/>
            <person name="Uliana J.V.C."/>
            <person name="Torres T.T."/>
            <person name="Ward R.J."/>
            <person name="Monesi N."/>
        </authorList>
    </citation>
    <scope>NUCLEOTIDE SEQUENCE</scope>
    <source>
        <strain evidence="8">HSMRA1968</strain>
        <tissue evidence="8">Whole embryos</tissue>
    </source>
</reference>
<dbReference type="InterPro" id="IPR043504">
    <property type="entry name" value="Peptidase_S1_PA_chymotrypsin"/>
</dbReference>
<evidence type="ECO:0000256" key="6">
    <source>
        <dbReference type="ARBA" id="ARBA00024195"/>
    </source>
</evidence>
<keyword evidence="1" id="KW-0645">Protease</keyword>
<dbReference type="InterPro" id="IPR050430">
    <property type="entry name" value="Peptidase_S1"/>
</dbReference>
<dbReference type="Proteomes" id="UP001151699">
    <property type="component" value="Unassembled WGS sequence"/>
</dbReference>
<name>A0A9Q0MHH4_9DIPT</name>
<comment type="caution">
    <text evidence="8">The sequence shown here is derived from an EMBL/GenBank/DDBJ whole genome shotgun (WGS) entry which is preliminary data.</text>
</comment>
<accession>A0A9Q0MHH4</accession>
<proteinExistence type="inferred from homology"/>
<evidence type="ECO:0000256" key="1">
    <source>
        <dbReference type="ARBA" id="ARBA00022670"/>
    </source>
</evidence>
<dbReference type="InterPro" id="IPR033116">
    <property type="entry name" value="TRYPSIN_SER"/>
</dbReference>
<keyword evidence="3" id="KW-0378">Hydrolase</keyword>
<dbReference type="PROSITE" id="PS00135">
    <property type="entry name" value="TRYPSIN_SER"/>
    <property type="match status" value="2"/>
</dbReference>
<feature type="domain" description="Peptidase S1" evidence="7">
    <location>
        <begin position="209"/>
        <end position="415"/>
    </location>
</feature>
<keyword evidence="2" id="KW-0222">Digestion</keyword>
<dbReference type="GO" id="GO:0006508">
    <property type="term" value="P:proteolysis"/>
    <property type="evidence" value="ECO:0007669"/>
    <property type="project" value="UniProtKB-KW"/>
</dbReference>
<sequence>MQRVADKNNNLEPFPPDFFYVIAGTREGGTEPSDGTIHQVKTVFRHPKFKGVNSDTNGHHDVGLLELVDEIELGEKSQLVELAHEDDRPAVGTDCKLAGWGKNPDHPGDKSLYQIHFNIISSQECYDEFASDEVDELEKHEICAQAPGRNECPGDSGGPLIDTTTNRQIGIVSYGAFDCTSDDTPGVLTRVTDNLDYINEIKAIRRNVAGCGYVPQGVTNEQTLEQYPPEFFHVISGTREGSVNPTNGTIHDVKAVFHHPKYEGLNSKSRAHNDVALLQLVDNIELGETSQLVELAHENERPAIGTKCKLAGWGKNPDHPDDPDLYQIYFNVISTLECYLYYPADSLIGLWKHEICAKAPGKNQCQGDSGGPLIDTTTNRQVGIVSYGRQDCTTGAPGVLARVTDNLNYINETLNAIRFCYKMSFNVAKEISNFLKMKLKLIGLVVFSTILLNSSLAQERIYGGEPIDITDAPYMVHLYHRHSADPDDHKISLCGGVTDKNNNLEQFPPDFFHVISGTREGSPHPSEGKIHEVKTVFHHPKYQGIKSKSHAHHDVALLELVDEIELSDKSQLIDLAHEDDRPAVGTECKLAGWGKNPDHPDDKDLYQIHYNIVSSEDCYKAYHFDKPKELEKHEICAHAEGKNQCQGDSGGPMIDTTTNRQIGIVSYGDPDCTTDKPGVLVRVTDNLDYINEIIAKTNPE</sequence>
<protein>
    <submittedName>
        <fullName evidence="8">Trypsin-1</fullName>
    </submittedName>
</protein>
<evidence type="ECO:0000256" key="5">
    <source>
        <dbReference type="ARBA" id="ARBA00023157"/>
    </source>
</evidence>
<keyword evidence="4" id="KW-0720">Serine protease</keyword>
<dbReference type="OrthoDB" id="10002959at2759"/>
<dbReference type="Pfam" id="PF00089">
    <property type="entry name" value="Trypsin"/>
    <property type="match status" value="3"/>
</dbReference>
<feature type="domain" description="Peptidase S1" evidence="7">
    <location>
        <begin position="1"/>
        <end position="203"/>
    </location>
</feature>
<dbReference type="SUPFAM" id="SSF50494">
    <property type="entry name" value="Trypsin-like serine proteases"/>
    <property type="match status" value="3"/>
</dbReference>
<evidence type="ECO:0000256" key="3">
    <source>
        <dbReference type="ARBA" id="ARBA00022801"/>
    </source>
</evidence>
<evidence type="ECO:0000259" key="7">
    <source>
        <dbReference type="PROSITE" id="PS50240"/>
    </source>
</evidence>
<organism evidence="8 9">
    <name type="scientific">Pseudolycoriella hygida</name>
    <dbReference type="NCBI Taxonomy" id="35572"/>
    <lineage>
        <taxon>Eukaryota</taxon>
        <taxon>Metazoa</taxon>
        <taxon>Ecdysozoa</taxon>
        <taxon>Arthropoda</taxon>
        <taxon>Hexapoda</taxon>
        <taxon>Insecta</taxon>
        <taxon>Pterygota</taxon>
        <taxon>Neoptera</taxon>
        <taxon>Endopterygota</taxon>
        <taxon>Diptera</taxon>
        <taxon>Nematocera</taxon>
        <taxon>Sciaroidea</taxon>
        <taxon>Sciaridae</taxon>
        <taxon>Pseudolycoriella</taxon>
    </lineage>
</organism>
<dbReference type="GO" id="GO:0007586">
    <property type="term" value="P:digestion"/>
    <property type="evidence" value="ECO:0007669"/>
    <property type="project" value="UniProtKB-KW"/>
</dbReference>
<dbReference type="EMBL" id="WJQU01005878">
    <property type="protein sequence ID" value="KAJ6605104.1"/>
    <property type="molecule type" value="Genomic_DNA"/>
</dbReference>
<dbReference type="PRINTS" id="PR00722">
    <property type="entry name" value="CHYMOTRYPSIN"/>
</dbReference>
<dbReference type="CDD" id="cd00190">
    <property type="entry name" value="Tryp_SPc"/>
    <property type="match status" value="3"/>
</dbReference>
<gene>
    <name evidence="8" type="primary">TRYP1_1</name>
    <name evidence="8" type="ORF">Bhyg_16044</name>
</gene>
<dbReference type="InterPro" id="IPR001254">
    <property type="entry name" value="Trypsin_dom"/>
</dbReference>
<dbReference type="InterPro" id="IPR009003">
    <property type="entry name" value="Peptidase_S1_PA"/>
</dbReference>
<evidence type="ECO:0000313" key="9">
    <source>
        <dbReference type="Proteomes" id="UP001151699"/>
    </source>
</evidence>
<evidence type="ECO:0000313" key="8">
    <source>
        <dbReference type="EMBL" id="KAJ6605104.1"/>
    </source>
</evidence>
<dbReference type="PANTHER" id="PTHR24276">
    <property type="entry name" value="POLYSERASE-RELATED"/>
    <property type="match status" value="1"/>
</dbReference>
<dbReference type="InterPro" id="IPR001314">
    <property type="entry name" value="Peptidase_S1A"/>
</dbReference>
<dbReference type="PROSITE" id="PS50240">
    <property type="entry name" value="TRYPSIN_DOM"/>
    <property type="match status" value="3"/>
</dbReference>
<dbReference type="GO" id="GO:0004252">
    <property type="term" value="F:serine-type endopeptidase activity"/>
    <property type="evidence" value="ECO:0007669"/>
    <property type="project" value="InterPro"/>
</dbReference>
<feature type="domain" description="Peptidase S1" evidence="7">
    <location>
        <begin position="461"/>
        <end position="695"/>
    </location>
</feature>
<dbReference type="Gene3D" id="2.40.10.10">
    <property type="entry name" value="Trypsin-like serine proteases"/>
    <property type="match status" value="3"/>
</dbReference>
<keyword evidence="5" id="KW-1015">Disulfide bond</keyword>
<comment type="similarity">
    <text evidence="6">Belongs to the peptidase S1 family. CLIP subfamily.</text>
</comment>
<evidence type="ECO:0000256" key="4">
    <source>
        <dbReference type="ARBA" id="ARBA00022825"/>
    </source>
</evidence>
<dbReference type="AlphaFoldDB" id="A0A9Q0MHH4"/>
<dbReference type="SMART" id="SM00020">
    <property type="entry name" value="Tryp_SPc"/>
    <property type="match status" value="3"/>
</dbReference>
<dbReference type="PANTHER" id="PTHR24276:SF91">
    <property type="entry name" value="AT26814P-RELATED"/>
    <property type="match status" value="1"/>
</dbReference>
<keyword evidence="9" id="KW-1185">Reference proteome</keyword>